<feature type="compositionally biased region" description="Polar residues" evidence="1">
    <location>
        <begin position="558"/>
        <end position="568"/>
    </location>
</feature>
<feature type="compositionally biased region" description="Low complexity" evidence="1">
    <location>
        <begin position="575"/>
        <end position="594"/>
    </location>
</feature>
<proteinExistence type="predicted"/>
<reference evidence="3" key="1">
    <citation type="journal article" date="2010" name="Science">
        <title>Plasticity of animal genome architecture unmasked by rapid evolution of a pelagic tunicate.</title>
        <authorList>
            <person name="Denoeud F."/>
            <person name="Henriet S."/>
            <person name="Mungpakdee S."/>
            <person name="Aury J.M."/>
            <person name="Da Silva C."/>
            <person name="Brinkmann H."/>
            <person name="Mikhaleva J."/>
            <person name="Olsen L.C."/>
            <person name="Jubin C."/>
            <person name="Canestro C."/>
            <person name="Bouquet J.M."/>
            <person name="Danks G."/>
            <person name="Poulain J."/>
            <person name="Campsteijn C."/>
            <person name="Adamski M."/>
            <person name="Cross I."/>
            <person name="Yadetie F."/>
            <person name="Muffato M."/>
            <person name="Louis A."/>
            <person name="Butcher S."/>
            <person name="Tsagkogeorga G."/>
            <person name="Konrad A."/>
            <person name="Singh S."/>
            <person name="Jensen M.F."/>
            <person name="Cong E.H."/>
            <person name="Eikeseth-Otteraa H."/>
            <person name="Noel B."/>
            <person name="Anthouard V."/>
            <person name="Porcel B.M."/>
            <person name="Kachouri-Lafond R."/>
            <person name="Nishino A."/>
            <person name="Ugolini M."/>
            <person name="Chourrout P."/>
            <person name="Nishida H."/>
            <person name="Aasland R."/>
            <person name="Huzurbazar S."/>
            <person name="Westhof E."/>
            <person name="Delsuc F."/>
            <person name="Lehrach H."/>
            <person name="Reinhardt R."/>
            <person name="Weissenbach J."/>
            <person name="Roy S.W."/>
            <person name="Artiguenave F."/>
            <person name="Postlethwait J.H."/>
            <person name="Manak J.R."/>
            <person name="Thompson E.M."/>
            <person name="Jaillon O."/>
            <person name="Du Pasquier L."/>
            <person name="Boudinot P."/>
            <person name="Liberles D.A."/>
            <person name="Volff J.N."/>
            <person name="Philippe H."/>
            <person name="Lenhard B."/>
            <person name="Roest Crollius H."/>
            <person name="Wincker P."/>
            <person name="Chourrout D."/>
        </authorList>
    </citation>
    <scope>NUCLEOTIDE SEQUENCE [LARGE SCALE GENOMIC DNA]</scope>
</reference>
<feature type="region of interest" description="Disordered" evidence="1">
    <location>
        <begin position="544"/>
        <end position="629"/>
    </location>
</feature>
<evidence type="ECO:0000313" key="3">
    <source>
        <dbReference type="EMBL" id="CBY24398.1"/>
    </source>
</evidence>
<feature type="compositionally biased region" description="Basic and acidic residues" evidence="1">
    <location>
        <begin position="359"/>
        <end position="372"/>
    </location>
</feature>
<accession>E4XFD8</accession>
<keyword evidence="4" id="KW-1185">Reference proteome</keyword>
<evidence type="ECO:0000256" key="1">
    <source>
        <dbReference type="SAM" id="MobiDB-lite"/>
    </source>
</evidence>
<dbReference type="EMBL" id="FN653045">
    <property type="protein sequence ID" value="CBY24398.1"/>
    <property type="molecule type" value="Genomic_DNA"/>
</dbReference>
<feature type="region of interest" description="Disordered" evidence="1">
    <location>
        <begin position="359"/>
        <end position="386"/>
    </location>
</feature>
<sequence>MDHQEFENFIASRDNVDLGKWNPINSTYKAPIVVSPVEIGRGHQSEAGFSSQVPESPGKSSDEVFKDLIKTSDPVSGKLVDDLSVAFIRDTLQASSLPALVGKLYAEALITIPIESLSSAVDHCSTVDDYLKVGYEIITCWYVICTAYNPAQSTSVHDLASHFLKRLANPKIEHDGIKRFLRGMILCTKGVLHCIRVIATRKEFTVEELKEVHAVQSLFNASAPLFSGSPTHGQKFRNFVTTLNRIRWSSIHPTSHFVVILRTIFCRVQDLENSGLDERLEQLPYDTSQLLFGLKLLKANRRIASNGQKDLLYALSILDYRFCLEMHARDPTKYDLPSKKINLCNANVKMLPTLTEVRRDRDLRRRAAEKQKKTPGSPSVASTNAASSSTASGFWVGTKIDGKFHFADIISIGENETIANALNAFLTDSNGKSIEKGGKKRTHSDASLTSLTDNVQPMPRRKVTLVTERDPTVLDDTGSETNDSDIHREILNWAIRRAAPAPSEITATSGTFRQPAVPRRVSTSSVPLTVVEENDEVFDAPGHENVADAYTRPRTRSAVRNMTGSNQPGAIRAIPANSSSDGSSSAGGNSPGGSEYRPPSGSDNEDRPPQQPDGARFHHGNIPNKLMARNRINQTGLSTRTGRRHAQSDGLGLEQDSFSIIPFFQNDLPQAAAYQPINKRLWKTTDQKPSELTLLQTTLTSAFLVGYTVVVAETPTRPTRLAGEQPDPELLVERIAAYLKEQIQHIPEEIAGAFNGEDYEGSVADEQNFYDNTLSQLINELDARLNVIFMIQLYPKVLVEQLFGTSLNANVPVDQSLFREVDQDFATGHSLLVSKASYLFRCDPVLSGNIEAVNNLILHHFPALRCKTDLRHLRCSFASLSCVDTRCKTGMACLFRGSIIAGGVLDPIVTLFAIARRIQNAVTRGTLRGLYEVKHSPNYSYEISAPFEQLPGASLLDSNVLLHPSSRELSSEKTGITPTLLCSIHPCLQTPGNSLRLEFPEEMTHADSPAKYTAQLNLVFFVLVAFGINVAFIPATGSLTIKLDRNQSERVKQMLHYVNSLLRESQFMAGYEGALKTSQVMPSMMPLPADLVPPNGPNRLGRVPTRDDVLQLAEHLDAKLRQPAHNLFGPQSPIMAQSQELRALLGERNPFVLGVSPHDSSAWLADIAEDLHNDNGRFFAFKDLIFPNGLIYRPDDGCRIPFCKRLECPGEREGWELLQTHLLEYRAEENLSVSMLKYCIANATAAFKSENMRVLENALFSTLPSDDDPRGAESFVSPVLRYLNNAGWTISRLIHLLSKYAVRVYGLYTKPGGRSRAVWTIGQSLPMTWYIPAHEYTVSLSADLPTKFSKRYLSVRPDDVPVIGERFMREGHRMRVNGRN</sequence>
<evidence type="ECO:0000256" key="2">
    <source>
        <dbReference type="SAM" id="Phobius"/>
    </source>
</evidence>
<gene>
    <name evidence="3" type="ORF">GSOID_T00010258001</name>
</gene>
<feature type="region of interest" description="Disordered" evidence="1">
    <location>
        <begin position="505"/>
        <end position="524"/>
    </location>
</feature>
<dbReference type="Proteomes" id="UP000001307">
    <property type="component" value="Unassembled WGS sequence"/>
</dbReference>
<organism evidence="3">
    <name type="scientific">Oikopleura dioica</name>
    <name type="common">Tunicate</name>
    <dbReference type="NCBI Taxonomy" id="34765"/>
    <lineage>
        <taxon>Eukaryota</taxon>
        <taxon>Metazoa</taxon>
        <taxon>Chordata</taxon>
        <taxon>Tunicata</taxon>
        <taxon>Appendicularia</taxon>
        <taxon>Copelata</taxon>
        <taxon>Oikopleuridae</taxon>
        <taxon>Oikopleura</taxon>
    </lineage>
</organism>
<keyword evidence="2" id="KW-0472">Membrane</keyword>
<feature type="compositionally biased region" description="Low complexity" evidence="1">
    <location>
        <begin position="377"/>
        <end position="386"/>
    </location>
</feature>
<name>E4XFD8_OIKDI</name>
<evidence type="ECO:0000313" key="4">
    <source>
        <dbReference type="Proteomes" id="UP000001307"/>
    </source>
</evidence>
<feature type="transmembrane region" description="Helical" evidence="2">
    <location>
        <begin position="1018"/>
        <end position="1041"/>
    </location>
</feature>
<dbReference type="InParanoid" id="E4XFD8"/>
<protein>
    <submittedName>
        <fullName evidence="3">Uncharacterized protein</fullName>
    </submittedName>
</protein>
<keyword evidence="2" id="KW-0812">Transmembrane</keyword>
<keyword evidence="2" id="KW-1133">Transmembrane helix</keyword>